<dbReference type="SUPFAM" id="SSF52768">
    <property type="entry name" value="Arginase/deacetylase"/>
    <property type="match status" value="1"/>
</dbReference>
<organism evidence="3 5">
    <name type="scientific">Legionella steigerwaltii</name>
    <dbReference type="NCBI Taxonomy" id="460"/>
    <lineage>
        <taxon>Bacteria</taxon>
        <taxon>Pseudomonadati</taxon>
        <taxon>Pseudomonadota</taxon>
        <taxon>Gammaproteobacteria</taxon>
        <taxon>Legionellales</taxon>
        <taxon>Legionellaceae</taxon>
        <taxon>Legionella</taxon>
    </lineage>
</organism>
<dbReference type="GO" id="GO:0004407">
    <property type="term" value="F:histone deacetylase activity"/>
    <property type="evidence" value="ECO:0007669"/>
    <property type="project" value="TreeGrafter"/>
</dbReference>
<keyword evidence="4" id="KW-1185">Reference proteome</keyword>
<sequence length="426" mass="48778">MRHKLFYKNKTSSDSHKEQECCIQIPSAKDIEQMHGMPAGADEDQFERLKHMTQAIVKIQSKDSSLPVATTDVVKLPEHWNHLFAAMNKGDAKLALAIFAKFPEKDEILQALLAVHTSEYLQEIIMNCMQAQQKGWKQLNSDILITPRTFEVLIKDIAMTMFHSKKVHFSFGLPSHHAFADEGSGFCILNKTAILLKYMQSLNGKPLKHIIIGTDVNRDNGLCDVLMNLASDRDICHIDVFDSRVYPRQDAAYITKTFKKSGEDEGQKIQSWQQENLHYFAVDLSLTTRKPGSVHPALVFAIDKIEEQIKQAQKNDQQIALFLPTGWDSHEEETAYCGKYVDGYLMGTTEARKTRFNATDLTYFYESLFKLYQENKNDIVKMYWGLEGGYNQKMYERQIQLLMSLVLKDLVHQDTNEIIPDGPKKA</sequence>
<evidence type="ECO:0000259" key="1">
    <source>
        <dbReference type="Pfam" id="PF00850"/>
    </source>
</evidence>
<dbReference type="GO" id="GO:0040029">
    <property type="term" value="P:epigenetic regulation of gene expression"/>
    <property type="evidence" value="ECO:0007669"/>
    <property type="project" value="TreeGrafter"/>
</dbReference>
<accession>A0A378L5F1</accession>
<dbReference type="InterPro" id="IPR023801">
    <property type="entry name" value="His_deacetylse_dom"/>
</dbReference>
<evidence type="ECO:0000313" key="2">
    <source>
        <dbReference type="EMBL" id="KTD77268.1"/>
    </source>
</evidence>
<dbReference type="EMBL" id="UGOY01000001">
    <property type="protein sequence ID" value="STY21994.1"/>
    <property type="molecule type" value="Genomic_DNA"/>
</dbReference>
<dbReference type="PANTHER" id="PTHR10625">
    <property type="entry name" value="HISTONE DEACETYLASE HDAC1-RELATED"/>
    <property type="match status" value="1"/>
</dbReference>
<dbReference type="InterPro" id="IPR023696">
    <property type="entry name" value="Ureohydrolase_dom_sf"/>
</dbReference>
<dbReference type="EMBL" id="LNYZ01000013">
    <property type="protein sequence ID" value="KTD77268.1"/>
    <property type="molecule type" value="Genomic_DNA"/>
</dbReference>
<reference evidence="2 4" key="1">
    <citation type="submission" date="2015-11" db="EMBL/GenBank/DDBJ databases">
        <title>Genomic analysis of 38 Legionella species identifies large and diverse effector repertoires.</title>
        <authorList>
            <person name="Burstein D."/>
            <person name="Amaro F."/>
            <person name="Zusman T."/>
            <person name="Lifshitz Z."/>
            <person name="Cohen O."/>
            <person name="Gilbert J.A."/>
            <person name="Pupko T."/>
            <person name="Shuman H.A."/>
            <person name="Segal G."/>
        </authorList>
    </citation>
    <scope>NUCLEOTIDE SEQUENCE [LARGE SCALE GENOMIC DNA]</scope>
    <source>
        <strain evidence="2 4">SC-18-C9</strain>
    </source>
</reference>
<dbReference type="Gene3D" id="3.40.800.20">
    <property type="entry name" value="Histone deacetylase domain"/>
    <property type="match status" value="1"/>
</dbReference>
<proteinExistence type="predicted"/>
<feature type="domain" description="Histone deacetylase" evidence="1">
    <location>
        <begin position="109"/>
        <end position="402"/>
    </location>
</feature>
<evidence type="ECO:0000313" key="5">
    <source>
        <dbReference type="Proteomes" id="UP000255110"/>
    </source>
</evidence>
<gene>
    <name evidence="3" type="primary">bcp_2</name>
    <name evidence="2" type="synonym">bcp</name>
    <name evidence="2" type="ORF">Lstg_1625</name>
    <name evidence="3" type="ORF">NCTC11991_00572</name>
</gene>
<protein>
    <submittedName>
        <fullName evidence="3">Acetylpolyamine aminohydolase</fullName>
    </submittedName>
    <submittedName>
        <fullName evidence="2">Acetylpolyamine aminohydrolase</fullName>
    </submittedName>
</protein>
<name>A0A378L5F1_9GAMM</name>
<dbReference type="InterPro" id="IPR037138">
    <property type="entry name" value="His_deacetylse_dom_sf"/>
</dbReference>
<dbReference type="Proteomes" id="UP000255110">
    <property type="component" value="Unassembled WGS sequence"/>
</dbReference>
<reference evidence="3 5" key="2">
    <citation type="submission" date="2018-06" db="EMBL/GenBank/DDBJ databases">
        <authorList>
            <consortium name="Pathogen Informatics"/>
            <person name="Doyle S."/>
        </authorList>
    </citation>
    <scope>NUCLEOTIDE SEQUENCE [LARGE SCALE GENOMIC DNA]</scope>
    <source>
        <strain evidence="3 5">NCTC11991</strain>
    </source>
</reference>
<dbReference type="STRING" id="460.Lstg_1625"/>
<evidence type="ECO:0000313" key="4">
    <source>
        <dbReference type="Proteomes" id="UP000054820"/>
    </source>
</evidence>
<dbReference type="OrthoDB" id="9808367at2"/>
<dbReference type="Pfam" id="PF00850">
    <property type="entry name" value="Hist_deacetyl"/>
    <property type="match status" value="1"/>
</dbReference>
<dbReference type="RefSeq" id="WP_058477189.1">
    <property type="nucleotide sequence ID" value="NZ_CAAAIO010000016.1"/>
</dbReference>
<dbReference type="Proteomes" id="UP000054820">
    <property type="component" value="Unassembled WGS sequence"/>
</dbReference>
<dbReference type="AlphaFoldDB" id="A0A378L5F1"/>
<evidence type="ECO:0000313" key="3">
    <source>
        <dbReference type="EMBL" id="STY21994.1"/>
    </source>
</evidence>